<dbReference type="GO" id="GO:0046856">
    <property type="term" value="P:phosphatidylinositol dephosphorylation"/>
    <property type="evidence" value="ECO:0007669"/>
    <property type="project" value="InterPro"/>
</dbReference>
<dbReference type="PANTHER" id="PTHR11200">
    <property type="entry name" value="INOSITOL 5-PHOSPHATASE"/>
    <property type="match status" value="1"/>
</dbReference>
<dbReference type="Proteomes" id="UP000749293">
    <property type="component" value="Unassembled WGS sequence"/>
</dbReference>
<feature type="region of interest" description="Disordered" evidence="1">
    <location>
        <begin position="1"/>
        <end position="464"/>
    </location>
</feature>
<feature type="compositionally biased region" description="Pro residues" evidence="1">
    <location>
        <begin position="299"/>
        <end position="312"/>
    </location>
</feature>
<feature type="compositionally biased region" description="Polar residues" evidence="1">
    <location>
        <begin position="395"/>
        <end position="428"/>
    </location>
</feature>
<feature type="compositionally biased region" description="Basic and acidic residues" evidence="1">
    <location>
        <begin position="247"/>
        <end position="263"/>
    </location>
</feature>
<feature type="compositionally biased region" description="Polar residues" evidence="1">
    <location>
        <begin position="41"/>
        <end position="51"/>
    </location>
</feature>
<sequence length="1207" mass="130546">MEPPDPEGPDASSLGPVSSIRARFETFGNAPPPPSAPNPRAVTQKTPSRSISPAPKPNRLRDFKPPASVAAPAPTTPAIPTVPLRPKDRPKPAVPAPTSSTSSHDSADNSTTATAPSAPSAAAAAAAAVAAPPLPLHPSTRPAPSSKPSLPSNSQTAPSVNILPPQSPPRRNAGLVASPVAMSPADHGLNLGPAGASTPAKSPLRSTSPTILPPRYPRHAAAPSPPPPRRSGEIRREPKQPPPPPAPRRDKTLTLEPPAETHGDGPLMPQKGPQPDHGNSPFSSPPGSPGAGADDRGNDPPPPQLPTRPRPPADAHAPQPVRHSLSTKRNGPGTNASAGNGHAAPKVDDGYAGTPTKSHPHGSAAARPLSVQYPASTPPRAVRPVSMMPPHHPGTQAQSVSPPKRASSNPLAQQQPSATPARSRQQAATERATVHAGEVHAQAVASAKAETTAQAQPPPVKTEAPWQVAAYPDCSSTNRRPPYMKKSACDIATRYDPRIFDVCGELVCTSGQLTRVWNLLDGEMTMSLSHTEGVKVTSVAFKPGIDVMQEGTAVWLGTNTGELMEVDLTMHTITPGRGSAHQKRPVIRIFRYYNQLWTLDDAGVLLAWGPDETGLPNVTGFPHQSFKVPRDHTFVMPIGHELWHATGKEIRVFAPTLDGRSQFQVLIRPLVADGAGDVTSGTTVKTQPGKVFFGHSDGKVSIFSAETYACIGVLNVSTWKVNSLVGVGHRIWVGFNTGKMCVYDIGDAPWTVLKEWQAHSNPIIGIKSDPAAAYKTGRVQVVSMGADNKIRTWDGLLEDDWVEDDMKSKDVSYCDFDEIRALVFTWNAGASTPHSLRYSGNDGGFFPDLIQSSGAPDILIFGFQELVDLEDKTATAKRFLKGKKKESHDQESMSHKYRDWKDFLMKTLDDYMPAGELYHLLHTAPMVGLFTCVFVKSTLRDRIRNVSGAEVKRGMGGLHGNKGAVAVRFQIDDTSLCFVNCHLAAGQSQANARHNDVGEILEASLFPAEPDPAARIDSLSGGGDGSLVVDHELCILNGDLNYRIDTMSRDTVVGAVKQGNLAKLLERDQLLVARRRNPTFRLRAFDEMPITFPPTYKYDVGTDQYDSSEKKRSPAWCDRILYRGRGRVQQLDYRRHEVYVSDHRPVTGTFRLWVKRVRARDRAVAWMESQQSFEDVRLRETAREELDYLMTVIGYDEATSRQLMKDK</sequence>
<evidence type="ECO:0000313" key="4">
    <source>
        <dbReference type="Proteomes" id="UP000749293"/>
    </source>
</evidence>
<name>A0A9P4YPD8_9HYPO</name>
<feature type="compositionally biased region" description="Low complexity" evidence="1">
    <location>
        <begin position="65"/>
        <end position="82"/>
    </location>
</feature>
<dbReference type="SUPFAM" id="SSF56219">
    <property type="entry name" value="DNase I-like"/>
    <property type="match status" value="1"/>
</dbReference>
<keyword evidence="4" id="KW-1185">Reference proteome</keyword>
<dbReference type="Pfam" id="PF22669">
    <property type="entry name" value="Exo_endo_phos2"/>
    <property type="match status" value="1"/>
</dbReference>
<dbReference type="GeneID" id="55968916"/>
<comment type="caution">
    <text evidence="3">The sequence shown here is derived from an EMBL/GenBank/DDBJ whole genome shotgun (WGS) entry which is preliminary data.</text>
</comment>
<dbReference type="RefSeq" id="XP_035319335.1">
    <property type="nucleotide sequence ID" value="XM_035464665.1"/>
</dbReference>
<feature type="compositionally biased region" description="Polar residues" evidence="1">
    <location>
        <begin position="142"/>
        <end position="159"/>
    </location>
</feature>
<evidence type="ECO:0000259" key="2">
    <source>
        <dbReference type="SMART" id="SM00128"/>
    </source>
</evidence>
<dbReference type="InterPro" id="IPR046985">
    <property type="entry name" value="IP5"/>
</dbReference>
<dbReference type="SUPFAM" id="SSF50978">
    <property type="entry name" value="WD40 repeat-like"/>
    <property type="match status" value="1"/>
</dbReference>
<feature type="compositionally biased region" description="Polar residues" evidence="1">
    <location>
        <begin position="327"/>
        <end position="338"/>
    </location>
</feature>
<dbReference type="InterPro" id="IPR036691">
    <property type="entry name" value="Endo/exonu/phosph_ase_sf"/>
</dbReference>
<dbReference type="Gene3D" id="3.60.10.10">
    <property type="entry name" value="Endonuclease/exonuclease/phosphatase"/>
    <property type="match status" value="1"/>
</dbReference>
<gene>
    <name evidence="3" type="ORF">GMORB2_2686</name>
</gene>
<protein>
    <recommendedName>
        <fullName evidence="2">Inositol polyphosphate-related phosphatase domain-containing protein</fullName>
    </recommendedName>
</protein>
<dbReference type="AlphaFoldDB" id="A0A9P4YPD8"/>
<accession>A0A9P4YPD8</accession>
<feature type="compositionally biased region" description="Basic and acidic residues" evidence="1">
    <location>
        <begin position="230"/>
        <end position="239"/>
    </location>
</feature>
<proteinExistence type="predicted"/>
<organism evidence="3 4">
    <name type="scientific">Geosmithia morbida</name>
    <dbReference type="NCBI Taxonomy" id="1094350"/>
    <lineage>
        <taxon>Eukaryota</taxon>
        <taxon>Fungi</taxon>
        <taxon>Dikarya</taxon>
        <taxon>Ascomycota</taxon>
        <taxon>Pezizomycotina</taxon>
        <taxon>Sordariomycetes</taxon>
        <taxon>Hypocreomycetidae</taxon>
        <taxon>Hypocreales</taxon>
        <taxon>Bionectriaceae</taxon>
        <taxon>Geosmithia</taxon>
    </lineage>
</organism>
<dbReference type="SMART" id="SM00128">
    <property type="entry name" value="IPPc"/>
    <property type="match status" value="1"/>
</dbReference>
<feature type="domain" description="Inositol polyphosphate-related phosphatase" evidence="2">
    <location>
        <begin position="817"/>
        <end position="1158"/>
    </location>
</feature>
<dbReference type="InterPro" id="IPR015943">
    <property type="entry name" value="WD40/YVTN_repeat-like_dom_sf"/>
</dbReference>
<dbReference type="PANTHER" id="PTHR11200:SF240">
    <property type="entry name" value="INOSITOL POLYPHOSPHATE 5-PHOSPHATASE C9G1.10C-RELATED"/>
    <property type="match status" value="1"/>
</dbReference>
<feature type="compositionally biased region" description="Low complexity" evidence="1">
    <location>
        <begin position="96"/>
        <end position="131"/>
    </location>
</feature>
<dbReference type="FunFam" id="3.60.10.10:FF:000036">
    <property type="entry name" value="Inositol polyphosphate phosphatase, putative"/>
    <property type="match status" value="1"/>
</dbReference>
<dbReference type="Gene3D" id="2.130.10.10">
    <property type="entry name" value="YVTN repeat-like/Quinoprotein amine dehydrogenase"/>
    <property type="match status" value="1"/>
</dbReference>
<evidence type="ECO:0000256" key="1">
    <source>
        <dbReference type="SAM" id="MobiDB-lite"/>
    </source>
</evidence>
<dbReference type="InterPro" id="IPR036322">
    <property type="entry name" value="WD40_repeat_dom_sf"/>
</dbReference>
<dbReference type="GO" id="GO:0004439">
    <property type="term" value="F:phosphatidylinositol-4,5-bisphosphate 5-phosphatase activity"/>
    <property type="evidence" value="ECO:0007669"/>
    <property type="project" value="TreeGrafter"/>
</dbReference>
<dbReference type="OrthoDB" id="2248459at2759"/>
<reference evidence="3" key="1">
    <citation type="submission" date="2020-03" db="EMBL/GenBank/DDBJ databases">
        <title>Site-based positive gene gene selection in Geosmithia morbida across the United States reveals a broad range of putative effectors and factors for local host and environmental adapation.</title>
        <authorList>
            <person name="Onufrak A."/>
            <person name="Murdoch R.W."/>
            <person name="Gazis R."/>
            <person name="Huff M."/>
            <person name="Staton M."/>
            <person name="Klingeman W."/>
            <person name="Hadziabdic D."/>
        </authorList>
    </citation>
    <scope>NUCLEOTIDE SEQUENCE</scope>
    <source>
        <strain evidence="3">1262</strain>
    </source>
</reference>
<evidence type="ECO:0000313" key="3">
    <source>
        <dbReference type="EMBL" id="KAF4120683.1"/>
    </source>
</evidence>
<dbReference type="EMBL" id="JAANYQ010000015">
    <property type="protein sequence ID" value="KAF4120683.1"/>
    <property type="molecule type" value="Genomic_DNA"/>
</dbReference>
<dbReference type="InterPro" id="IPR000300">
    <property type="entry name" value="IPPc"/>
</dbReference>